<proteinExistence type="predicted"/>
<evidence type="ECO:0000256" key="1">
    <source>
        <dbReference type="ARBA" id="ARBA00022630"/>
    </source>
</evidence>
<dbReference type="Proteomes" id="UP000581769">
    <property type="component" value="Unassembled WGS sequence"/>
</dbReference>
<organism evidence="6 7">
    <name type="scientific">Amycolatopsis jiangsuensis</name>
    <dbReference type="NCBI Taxonomy" id="1181879"/>
    <lineage>
        <taxon>Bacteria</taxon>
        <taxon>Bacillati</taxon>
        <taxon>Actinomycetota</taxon>
        <taxon>Actinomycetes</taxon>
        <taxon>Pseudonocardiales</taxon>
        <taxon>Pseudonocardiaceae</taxon>
        <taxon>Amycolatopsis</taxon>
    </lineage>
</organism>
<dbReference type="RefSeq" id="WP_312873737.1">
    <property type="nucleotide sequence ID" value="NZ_JACHMG010000001.1"/>
</dbReference>
<dbReference type="GO" id="GO:0071949">
    <property type="term" value="F:FAD binding"/>
    <property type="evidence" value="ECO:0007669"/>
    <property type="project" value="InterPro"/>
</dbReference>
<dbReference type="Pfam" id="PF01494">
    <property type="entry name" value="FAD_binding_3"/>
    <property type="match status" value="1"/>
</dbReference>
<dbReference type="InterPro" id="IPR036188">
    <property type="entry name" value="FAD/NAD-bd_sf"/>
</dbReference>
<dbReference type="EMBL" id="JACHMG010000001">
    <property type="protein sequence ID" value="MBB4683424.1"/>
    <property type="molecule type" value="Genomic_DNA"/>
</dbReference>
<evidence type="ECO:0000259" key="5">
    <source>
        <dbReference type="Pfam" id="PF01494"/>
    </source>
</evidence>
<name>A0A840IQW1_9PSEU</name>
<keyword evidence="7" id="KW-1185">Reference proteome</keyword>
<keyword evidence="2" id="KW-0274">FAD</keyword>
<dbReference type="SUPFAM" id="SSF51905">
    <property type="entry name" value="FAD/NAD(P)-binding domain"/>
    <property type="match status" value="1"/>
</dbReference>
<evidence type="ECO:0000256" key="2">
    <source>
        <dbReference type="ARBA" id="ARBA00022827"/>
    </source>
</evidence>
<keyword evidence="1" id="KW-0285">Flavoprotein</keyword>
<dbReference type="PANTHER" id="PTHR46972:SF1">
    <property type="entry name" value="FAD DEPENDENT OXIDOREDUCTASE DOMAIN-CONTAINING PROTEIN"/>
    <property type="match status" value="1"/>
</dbReference>
<keyword evidence="3" id="KW-0560">Oxidoreductase</keyword>
<sequence length="76" mass="8126">MTLLGHAAHLMPPLGVGVNYAMLDAAELALALVNAATVDDAISTYEKTMLPVRSKPPPHCKAVPRNCWTPESSQRS</sequence>
<accession>A0A840IQW1</accession>
<reference evidence="6 7" key="1">
    <citation type="submission" date="2020-08" db="EMBL/GenBank/DDBJ databases">
        <title>Sequencing the genomes of 1000 actinobacteria strains.</title>
        <authorList>
            <person name="Klenk H.-P."/>
        </authorList>
    </citation>
    <scope>NUCLEOTIDE SEQUENCE [LARGE SCALE GENOMIC DNA]</scope>
    <source>
        <strain evidence="6 7">DSM 45859</strain>
    </source>
</reference>
<evidence type="ECO:0000313" key="6">
    <source>
        <dbReference type="EMBL" id="MBB4683424.1"/>
    </source>
</evidence>
<evidence type="ECO:0000313" key="7">
    <source>
        <dbReference type="Proteomes" id="UP000581769"/>
    </source>
</evidence>
<evidence type="ECO:0000256" key="4">
    <source>
        <dbReference type="ARBA" id="ARBA00023033"/>
    </source>
</evidence>
<dbReference type="Gene3D" id="3.50.50.60">
    <property type="entry name" value="FAD/NAD(P)-binding domain"/>
    <property type="match status" value="1"/>
</dbReference>
<evidence type="ECO:0000256" key="3">
    <source>
        <dbReference type="ARBA" id="ARBA00023002"/>
    </source>
</evidence>
<dbReference type="GO" id="GO:0004497">
    <property type="term" value="F:monooxygenase activity"/>
    <property type="evidence" value="ECO:0007669"/>
    <property type="project" value="UniProtKB-KW"/>
</dbReference>
<comment type="caution">
    <text evidence="6">The sequence shown here is derived from an EMBL/GenBank/DDBJ whole genome shotgun (WGS) entry which is preliminary data.</text>
</comment>
<keyword evidence="4" id="KW-0503">Monooxygenase</keyword>
<gene>
    <name evidence="6" type="ORF">BJY18_000909</name>
</gene>
<dbReference type="PANTHER" id="PTHR46972">
    <property type="entry name" value="MONOOXYGENASE ASQM-RELATED"/>
    <property type="match status" value="1"/>
</dbReference>
<dbReference type="InterPro" id="IPR002938">
    <property type="entry name" value="FAD-bd"/>
</dbReference>
<feature type="domain" description="FAD-binding" evidence="5">
    <location>
        <begin position="3"/>
        <end position="52"/>
    </location>
</feature>
<protein>
    <submittedName>
        <fullName evidence="6">2-polyprenyl-6-methoxyphenol hydroxylase-like FAD-dependent oxidoreductase</fullName>
    </submittedName>
</protein>
<dbReference type="AlphaFoldDB" id="A0A840IQW1"/>